<comment type="subcellular location">
    <subcellularLocation>
        <location evidence="9">Cell inner membrane</location>
        <topology evidence="9">Multi-pass membrane protein</topology>
    </subcellularLocation>
    <subcellularLocation>
        <location evidence="1">Cell membrane</location>
        <topology evidence="1">Multi-pass membrane protein</topology>
    </subcellularLocation>
</comment>
<protein>
    <recommendedName>
        <fullName evidence="3 9">Phosphate transport system permease protein PstA</fullName>
    </recommendedName>
</protein>
<evidence type="ECO:0000256" key="5">
    <source>
        <dbReference type="ARBA" id="ARBA00022475"/>
    </source>
</evidence>
<dbReference type="InterPro" id="IPR005672">
    <property type="entry name" value="Phosphate_PstA"/>
</dbReference>
<dbReference type="CDD" id="cd06261">
    <property type="entry name" value="TM_PBP2"/>
    <property type="match status" value="1"/>
</dbReference>
<dbReference type="RefSeq" id="WP_237483565.1">
    <property type="nucleotide sequence ID" value="NZ_CAKLCM010000002.1"/>
</dbReference>
<reference evidence="11" key="1">
    <citation type="submission" date="2021-12" db="EMBL/GenBank/DDBJ databases">
        <authorList>
            <person name="Rodrigo-Torres L."/>
            <person name="Arahal R. D."/>
            <person name="Lucena T."/>
        </authorList>
    </citation>
    <scope>NUCLEOTIDE SEQUENCE</scope>
    <source>
        <strain evidence="11">CECT 8226</strain>
    </source>
</reference>
<evidence type="ECO:0000313" key="11">
    <source>
        <dbReference type="EMBL" id="CAH0524847.1"/>
    </source>
</evidence>
<feature type="transmembrane region" description="Helical" evidence="9">
    <location>
        <begin position="387"/>
        <end position="407"/>
    </location>
</feature>
<keyword evidence="4" id="KW-0813">Transport</keyword>
<feature type="transmembrane region" description="Helical" evidence="9">
    <location>
        <begin position="351"/>
        <end position="375"/>
    </location>
</feature>
<dbReference type="NCBIfam" id="TIGR00974">
    <property type="entry name" value="3a0107s02c"/>
    <property type="match status" value="1"/>
</dbReference>
<keyword evidence="8 9" id="KW-0472">Membrane</keyword>
<evidence type="ECO:0000256" key="6">
    <source>
        <dbReference type="ARBA" id="ARBA00022692"/>
    </source>
</evidence>
<dbReference type="PANTHER" id="PTHR43470">
    <property type="entry name" value="PHOSPHATE TRANSPORT SYSTEM PERMEASE PROTEIN PSTA-RELATED"/>
    <property type="match status" value="1"/>
</dbReference>
<dbReference type="EMBL" id="CAKLCM010000002">
    <property type="protein sequence ID" value="CAH0524847.1"/>
    <property type="molecule type" value="Genomic_DNA"/>
</dbReference>
<evidence type="ECO:0000259" key="10">
    <source>
        <dbReference type="PROSITE" id="PS50928"/>
    </source>
</evidence>
<dbReference type="Proteomes" id="UP000838160">
    <property type="component" value="Unassembled WGS sequence"/>
</dbReference>
<feature type="transmembrane region" description="Helical" evidence="9">
    <location>
        <begin position="296"/>
        <end position="325"/>
    </location>
</feature>
<dbReference type="Pfam" id="PF00528">
    <property type="entry name" value="BPD_transp_1"/>
    <property type="match status" value="1"/>
</dbReference>
<organism evidence="11 12">
    <name type="scientific">Vibrio hippocampi</name>
    <dbReference type="NCBI Taxonomy" id="654686"/>
    <lineage>
        <taxon>Bacteria</taxon>
        <taxon>Pseudomonadati</taxon>
        <taxon>Pseudomonadota</taxon>
        <taxon>Gammaproteobacteria</taxon>
        <taxon>Vibrionales</taxon>
        <taxon>Vibrionaceae</taxon>
        <taxon>Vibrio</taxon>
    </lineage>
</organism>
<evidence type="ECO:0000256" key="2">
    <source>
        <dbReference type="ARBA" id="ARBA00007069"/>
    </source>
</evidence>
<keyword evidence="12" id="KW-1185">Reference proteome</keyword>
<dbReference type="InterPro" id="IPR035906">
    <property type="entry name" value="MetI-like_sf"/>
</dbReference>
<keyword evidence="7 9" id="KW-1133">Transmembrane helix</keyword>
<dbReference type="PROSITE" id="PS50928">
    <property type="entry name" value="ABC_TM1"/>
    <property type="match status" value="1"/>
</dbReference>
<evidence type="ECO:0000256" key="8">
    <source>
        <dbReference type="ARBA" id="ARBA00023136"/>
    </source>
</evidence>
<evidence type="ECO:0000256" key="3">
    <source>
        <dbReference type="ARBA" id="ARBA00016864"/>
    </source>
</evidence>
<feature type="transmembrane region" description="Helical" evidence="9">
    <location>
        <begin position="513"/>
        <end position="535"/>
    </location>
</feature>
<name>A0ABM8ZFK5_9VIBR</name>
<keyword evidence="6 9" id="KW-0812">Transmembrane</keyword>
<evidence type="ECO:0000256" key="9">
    <source>
        <dbReference type="RuleBase" id="RU363043"/>
    </source>
</evidence>
<dbReference type="SUPFAM" id="SSF161098">
    <property type="entry name" value="MetI-like"/>
    <property type="match status" value="1"/>
</dbReference>
<comment type="similarity">
    <text evidence="2 9">Belongs to the binding-protein-dependent transport system permease family. CysTW subfamily.</text>
</comment>
<dbReference type="Gene3D" id="1.10.3720.10">
    <property type="entry name" value="MetI-like"/>
    <property type="match status" value="1"/>
</dbReference>
<keyword evidence="5 9" id="KW-1003">Cell membrane</keyword>
<evidence type="ECO:0000256" key="1">
    <source>
        <dbReference type="ARBA" id="ARBA00004651"/>
    </source>
</evidence>
<evidence type="ECO:0000256" key="7">
    <source>
        <dbReference type="ARBA" id="ARBA00022989"/>
    </source>
</evidence>
<feature type="transmembrane region" description="Helical" evidence="9">
    <location>
        <begin position="12"/>
        <end position="33"/>
    </location>
</feature>
<sequence>MLRWFKSGAPWIWLTGGAVSISLISVLGLLLLIGWRGLIYFWPAPIYQWQSESGETLVGQIYDTNWVSVHQLSDAEYTLPKEILEQGRVKRYSIKIANRDLYGLDFVSLLETELGHHVSTPEDLAVIERTRGGDFFGKIVAFHTTQGAVTEDISATLRLELEKVAAIRIQITELIDRKIKQLTQQYEQIRLKKRSERLNGTLTPEALALYTQQQQIIEEQLTQSEVELDGLRLLLTSQYLVVEDMQGQQEILSLNRVLDFWYPNQMTFLQKVAHWSGQGLKFLTESPRESNSEGGVFPAIFGTVLLVLIMSIVVMPLGVLVAVYLHEYAENNLLTRMIRVGVINLAGVPSIVYGVFGLGFFVYTIGGSLDALLYAERLPAPTFGTPGLLWSSLTLALLTLPVVIVATEEGLNRIPSSARHGSLALGATQFETLWRIVLPMASPAIITGLILAVARAAGEVAPLMLVGVVKLASSLPIDSQFPFLHLERKFMHLGFHIYDLGFQTANIEAARPLVYATSFLLVTVVIGLNLTAIGIRNNLREKYRLLGQD</sequence>
<dbReference type="PANTHER" id="PTHR43470:SF6">
    <property type="entry name" value="PHOSPHATE TRANSPORT SYSTEM PERMEASE PROTEIN PSTA"/>
    <property type="match status" value="1"/>
</dbReference>
<proteinExistence type="inferred from homology"/>
<feature type="transmembrane region" description="Helical" evidence="9">
    <location>
        <begin position="433"/>
        <end position="453"/>
    </location>
</feature>
<dbReference type="InterPro" id="IPR000515">
    <property type="entry name" value="MetI-like"/>
</dbReference>
<evidence type="ECO:0000256" key="4">
    <source>
        <dbReference type="ARBA" id="ARBA00022448"/>
    </source>
</evidence>
<gene>
    <name evidence="11" type="ORF">VHP8226_00522</name>
</gene>
<evidence type="ECO:0000313" key="12">
    <source>
        <dbReference type="Proteomes" id="UP000838160"/>
    </source>
</evidence>
<comment type="caution">
    <text evidence="11">The sequence shown here is derived from an EMBL/GenBank/DDBJ whole genome shotgun (WGS) entry which is preliminary data.</text>
</comment>
<feature type="domain" description="ABC transmembrane type-1" evidence="10">
    <location>
        <begin position="300"/>
        <end position="532"/>
    </location>
</feature>
<accession>A0ABM8ZFK5</accession>